<dbReference type="InterPro" id="IPR006311">
    <property type="entry name" value="TAT_signal"/>
</dbReference>
<evidence type="ECO:0000313" key="8">
    <source>
        <dbReference type="EMBL" id="NNG35780.1"/>
    </source>
</evidence>
<dbReference type="PROSITE" id="PS51318">
    <property type="entry name" value="TAT"/>
    <property type="match status" value="1"/>
</dbReference>
<dbReference type="EC" id="2.3.1.122" evidence="3"/>
<comment type="catalytic activity">
    <reaction evidence="1">
        <text>2 alpha,alpha'-trehalose 6-mycolate = alpha,alpha'-trehalose 6,6'-bismycolate + alpha,alpha-trehalose</text>
        <dbReference type="Rhea" id="RHEA:23472"/>
        <dbReference type="ChEBI" id="CHEBI:16551"/>
        <dbReference type="ChEBI" id="CHEBI:18195"/>
        <dbReference type="ChEBI" id="CHEBI:18234"/>
        <dbReference type="EC" id="2.3.1.122"/>
    </reaction>
</comment>
<sequence length="329" mass="35356">MSSQLPSRSPLQPSETPPNRRALLRGTALGAAALAAPAAGLLGAPPAAAAPAEAAAAAPIDSEVRRYRTRKGTEYGVLGLWPDQPTRVILSVGNIVDLKTPYYTQAAIYLRKLGYMVVSIDMPSHASQIIDPVNDLGLDGWAWRLRNGMNFVDEHNKRMHDVVNTLIGTGRTRAGMMVVQGTSRGGFLAFHYAMYDDRVVCVSGYSPITDLVATQWFAPIADNPLVQQLNVTNPDRIADILGIPVFIVIGDRDGVVSNRAAYAWSQSLSDASRNAGVPREYAFHQLSEPVGHTVPKGGQLLGAAWVLKVLQKMTPDQAFATAAANGMSW</sequence>
<evidence type="ECO:0000256" key="7">
    <source>
        <dbReference type="SAM" id="SignalP"/>
    </source>
</evidence>
<organism evidence="8 9">
    <name type="scientific">Nakamurella aerolata</name>
    <dbReference type="NCBI Taxonomy" id="1656892"/>
    <lineage>
        <taxon>Bacteria</taxon>
        <taxon>Bacillati</taxon>
        <taxon>Actinomycetota</taxon>
        <taxon>Actinomycetes</taxon>
        <taxon>Nakamurellales</taxon>
        <taxon>Nakamurellaceae</taxon>
        <taxon>Nakamurella</taxon>
    </lineage>
</organism>
<dbReference type="Gene3D" id="3.40.50.1820">
    <property type="entry name" value="alpha/beta hydrolase"/>
    <property type="match status" value="1"/>
</dbReference>
<evidence type="ECO:0000256" key="5">
    <source>
        <dbReference type="ARBA" id="ARBA00032572"/>
    </source>
</evidence>
<dbReference type="InterPro" id="IPR000801">
    <property type="entry name" value="Esterase-like"/>
</dbReference>
<proteinExistence type="inferred from homology"/>
<protein>
    <recommendedName>
        <fullName evidence="5">Acyl-CoA:diacylglycerol acyltransferase</fullName>
        <ecNumber evidence="3">2.3.1.122</ecNumber>
        <ecNumber evidence="4">2.3.1.20</ecNumber>
    </recommendedName>
</protein>
<keyword evidence="9" id="KW-1185">Reference proteome</keyword>
<comment type="caution">
    <text evidence="8">The sequence shown here is derived from an EMBL/GenBank/DDBJ whole genome shotgun (WGS) entry which is preliminary data.</text>
</comment>
<dbReference type="Pfam" id="PF00756">
    <property type="entry name" value="Esterase"/>
    <property type="match status" value="1"/>
</dbReference>
<evidence type="ECO:0000256" key="1">
    <source>
        <dbReference type="ARBA" id="ARBA00000697"/>
    </source>
</evidence>
<evidence type="ECO:0000313" key="9">
    <source>
        <dbReference type="Proteomes" id="UP000562984"/>
    </source>
</evidence>
<reference evidence="8 9" key="1">
    <citation type="submission" date="2020-05" db="EMBL/GenBank/DDBJ databases">
        <title>Nakamurella sp. DB0629 isolated from air conditioner.</title>
        <authorList>
            <person name="Kim D.H."/>
            <person name="Kim D.-U."/>
        </authorList>
    </citation>
    <scope>NUCLEOTIDE SEQUENCE [LARGE SCALE GENOMIC DNA]</scope>
    <source>
        <strain evidence="8 9">DB0629</strain>
    </source>
</reference>
<keyword evidence="7" id="KW-0732">Signal</keyword>
<dbReference type="EC" id="2.3.1.20" evidence="4"/>
<dbReference type="SUPFAM" id="SSF53474">
    <property type="entry name" value="alpha/beta-Hydrolases"/>
    <property type="match status" value="1"/>
</dbReference>
<dbReference type="EMBL" id="JABEND010000004">
    <property type="protein sequence ID" value="NNG35780.1"/>
    <property type="molecule type" value="Genomic_DNA"/>
</dbReference>
<dbReference type="AlphaFoldDB" id="A0A849ABC4"/>
<feature type="signal peptide" evidence="7">
    <location>
        <begin position="1"/>
        <end position="49"/>
    </location>
</feature>
<dbReference type="GO" id="GO:0050348">
    <property type="term" value="F:trehalose O-mycolyltransferase activity"/>
    <property type="evidence" value="ECO:0007669"/>
    <property type="project" value="UniProtKB-EC"/>
</dbReference>
<evidence type="ECO:0000256" key="4">
    <source>
        <dbReference type="ARBA" id="ARBA00013244"/>
    </source>
</evidence>
<evidence type="ECO:0000256" key="2">
    <source>
        <dbReference type="ARBA" id="ARBA00005874"/>
    </source>
</evidence>
<comment type="catalytic activity">
    <reaction evidence="6">
        <text>an acyl-CoA + a 1,2-diacyl-sn-glycerol = a triacyl-sn-glycerol + CoA</text>
        <dbReference type="Rhea" id="RHEA:10868"/>
        <dbReference type="ChEBI" id="CHEBI:17815"/>
        <dbReference type="ChEBI" id="CHEBI:57287"/>
        <dbReference type="ChEBI" id="CHEBI:58342"/>
        <dbReference type="ChEBI" id="CHEBI:64615"/>
        <dbReference type="EC" id="2.3.1.20"/>
    </reaction>
</comment>
<dbReference type="Proteomes" id="UP000562984">
    <property type="component" value="Unassembled WGS sequence"/>
</dbReference>
<dbReference type="GO" id="GO:0004144">
    <property type="term" value="F:diacylglycerol O-acyltransferase activity"/>
    <property type="evidence" value="ECO:0007669"/>
    <property type="project" value="UniProtKB-EC"/>
</dbReference>
<evidence type="ECO:0000256" key="3">
    <source>
        <dbReference type="ARBA" id="ARBA00012820"/>
    </source>
</evidence>
<dbReference type="InterPro" id="IPR029058">
    <property type="entry name" value="AB_hydrolase_fold"/>
</dbReference>
<evidence type="ECO:0000256" key="6">
    <source>
        <dbReference type="ARBA" id="ARBA00048109"/>
    </source>
</evidence>
<comment type="similarity">
    <text evidence="2">Belongs to the mycobacterial A85 antigen family.</text>
</comment>
<feature type="chain" id="PRO_5032336500" description="Acyl-CoA:diacylglycerol acyltransferase" evidence="7">
    <location>
        <begin position="50"/>
        <end position="329"/>
    </location>
</feature>
<gene>
    <name evidence="8" type="ORF">HKD39_08670</name>
</gene>
<dbReference type="RefSeq" id="WP_171199481.1">
    <property type="nucleotide sequence ID" value="NZ_JABEND010000004.1"/>
</dbReference>
<name>A0A849ABC4_9ACTN</name>
<accession>A0A849ABC4</accession>